<gene>
    <name evidence="2" type="ORF">CR513_52311</name>
</gene>
<feature type="transmembrane region" description="Helical" evidence="1">
    <location>
        <begin position="12"/>
        <end position="33"/>
    </location>
</feature>
<protein>
    <submittedName>
        <fullName evidence="2">Uncharacterized protein</fullName>
    </submittedName>
</protein>
<feature type="transmembrane region" description="Helical" evidence="1">
    <location>
        <begin position="77"/>
        <end position="97"/>
    </location>
</feature>
<evidence type="ECO:0000313" key="2">
    <source>
        <dbReference type="EMBL" id="RDX68672.1"/>
    </source>
</evidence>
<dbReference type="AlphaFoldDB" id="A0A371ERL8"/>
<keyword evidence="1" id="KW-0472">Membrane</keyword>
<sequence length="141" mass="16279">MTLSLDIIESLRLTFILIRWVGFTVKLPSTFALDDQSPSDLRKPLHASITFGLLETIYLILSLGLSSSQNLSHKKIFYLRIVIVTTVVHQSFGRWLLSHQVTNFLDLPTFGRHQPLYMSYSFAETYVFGKQLSRYHMIVIK</sequence>
<dbReference type="EMBL" id="QJKJ01012437">
    <property type="protein sequence ID" value="RDX68672.1"/>
    <property type="molecule type" value="Genomic_DNA"/>
</dbReference>
<keyword evidence="1" id="KW-1133">Transmembrane helix</keyword>
<reference evidence="2" key="1">
    <citation type="submission" date="2018-05" db="EMBL/GenBank/DDBJ databases">
        <title>Draft genome of Mucuna pruriens seed.</title>
        <authorList>
            <person name="Nnadi N.E."/>
            <person name="Vos R."/>
            <person name="Hasami M.H."/>
            <person name="Devisetty U.K."/>
            <person name="Aguiy J.C."/>
        </authorList>
    </citation>
    <scope>NUCLEOTIDE SEQUENCE [LARGE SCALE GENOMIC DNA]</scope>
    <source>
        <strain evidence="2">JCA_2017</strain>
    </source>
</reference>
<feature type="transmembrane region" description="Helical" evidence="1">
    <location>
        <begin position="45"/>
        <end position="65"/>
    </location>
</feature>
<name>A0A371ERL8_MUCPR</name>
<feature type="non-terminal residue" evidence="2">
    <location>
        <position position="1"/>
    </location>
</feature>
<dbReference type="OrthoDB" id="1709685at2759"/>
<evidence type="ECO:0000313" key="3">
    <source>
        <dbReference type="Proteomes" id="UP000257109"/>
    </source>
</evidence>
<evidence type="ECO:0000256" key="1">
    <source>
        <dbReference type="SAM" id="Phobius"/>
    </source>
</evidence>
<comment type="caution">
    <text evidence="2">The sequence shown here is derived from an EMBL/GenBank/DDBJ whole genome shotgun (WGS) entry which is preliminary data.</text>
</comment>
<keyword evidence="3" id="KW-1185">Reference proteome</keyword>
<proteinExistence type="predicted"/>
<dbReference type="Proteomes" id="UP000257109">
    <property type="component" value="Unassembled WGS sequence"/>
</dbReference>
<organism evidence="2 3">
    <name type="scientific">Mucuna pruriens</name>
    <name type="common">Velvet bean</name>
    <name type="synonym">Dolichos pruriens</name>
    <dbReference type="NCBI Taxonomy" id="157652"/>
    <lineage>
        <taxon>Eukaryota</taxon>
        <taxon>Viridiplantae</taxon>
        <taxon>Streptophyta</taxon>
        <taxon>Embryophyta</taxon>
        <taxon>Tracheophyta</taxon>
        <taxon>Spermatophyta</taxon>
        <taxon>Magnoliopsida</taxon>
        <taxon>eudicotyledons</taxon>
        <taxon>Gunneridae</taxon>
        <taxon>Pentapetalae</taxon>
        <taxon>rosids</taxon>
        <taxon>fabids</taxon>
        <taxon>Fabales</taxon>
        <taxon>Fabaceae</taxon>
        <taxon>Papilionoideae</taxon>
        <taxon>50 kb inversion clade</taxon>
        <taxon>NPAAA clade</taxon>
        <taxon>indigoferoid/millettioid clade</taxon>
        <taxon>Phaseoleae</taxon>
        <taxon>Mucuna</taxon>
    </lineage>
</organism>
<accession>A0A371ERL8</accession>
<keyword evidence="1" id="KW-0812">Transmembrane</keyword>